<dbReference type="AlphaFoldDB" id="A0A915J4L0"/>
<evidence type="ECO:0000313" key="3">
    <source>
        <dbReference type="WBParaSite" id="nRc.2.0.1.t21402-RA"/>
    </source>
</evidence>
<dbReference type="WBParaSite" id="nRc.2.0.1.t21402-RA">
    <property type="protein sequence ID" value="nRc.2.0.1.t21402-RA"/>
    <property type="gene ID" value="nRc.2.0.1.g21402"/>
</dbReference>
<feature type="chain" id="PRO_5037056642" evidence="1">
    <location>
        <begin position="24"/>
        <end position="115"/>
    </location>
</feature>
<evidence type="ECO:0000256" key="1">
    <source>
        <dbReference type="SAM" id="SignalP"/>
    </source>
</evidence>
<reference evidence="3" key="1">
    <citation type="submission" date="2022-11" db="UniProtKB">
        <authorList>
            <consortium name="WormBaseParasite"/>
        </authorList>
    </citation>
    <scope>IDENTIFICATION</scope>
</reference>
<keyword evidence="2" id="KW-1185">Reference proteome</keyword>
<feature type="signal peptide" evidence="1">
    <location>
        <begin position="1"/>
        <end position="23"/>
    </location>
</feature>
<protein>
    <submittedName>
        <fullName evidence="3">Uncharacterized protein</fullName>
    </submittedName>
</protein>
<organism evidence="2 3">
    <name type="scientific">Romanomermis culicivorax</name>
    <name type="common">Nematode worm</name>
    <dbReference type="NCBI Taxonomy" id="13658"/>
    <lineage>
        <taxon>Eukaryota</taxon>
        <taxon>Metazoa</taxon>
        <taxon>Ecdysozoa</taxon>
        <taxon>Nematoda</taxon>
        <taxon>Enoplea</taxon>
        <taxon>Dorylaimia</taxon>
        <taxon>Mermithida</taxon>
        <taxon>Mermithoidea</taxon>
        <taxon>Mermithidae</taxon>
        <taxon>Romanomermis</taxon>
    </lineage>
</organism>
<dbReference type="Proteomes" id="UP000887565">
    <property type="component" value="Unplaced"/>
</dbReference>
<sequence length="115" mass="12857">MLQTISKLLFTTVLFYSMRQSLTKNAATDGPQNCMSSMSIESEGTKLVWDGTITRRVNLTIKFDHFGPLDQEMIFKLKNTAVANNFLKISSRAGINKTSTINSTENNTNDTITNE</sequence>
<evidence type="ECO:0000313" key="2">
    <source>
        <dbReference type="Proteomes" id="UP000887565"/>
    </source>
</evidence>
<keyword evidence="1" id="KW-0732">Signal</keyword>
<name>A0A915J4L0_ROMCU</name>
<accession>A0A915J4L0</accession>
<proteinExistence type="predicted"/>